<dbReference type="GO" id="GO:0000981">
    <property type="term" value="F:DNA-binding transcription factor activity, RNA polymerase II-specific"/>
    <property type="evidence" value="ECO:0007669"/>
    <property type="project" value="TreeGrafter"/>
</dbReference>
<feature type="region of interest" description="Disordered" evidence="5">
    <location>
        <begin position="416"/>
        <end position="436"/>
    </location>
</feature>
<keyword evidence="2" id="KW-0805">Transcription regulation</keyword>
<gene>
    <name evidence="7" type="ORF">P691DRAFT_761141</name>
</gene>
<proteinExistence type="predicted"/>
<comment type="subcellular location">
    <subcellularLocation>
        <location evidence="1">Nucleus</location>
    </subcellularLocation>
</comment>
<dbReference type="GO" id="GO:0005634">
    <property type="term" value="C:nucleus"/>
    <property type="evidence" value="ECO:0007669"/>
    <property type="project" value="UniProtKB-SubCell"/>
</dbReference>
<feature type="region of interest" description="Disordered" evidence="5">
    <location>
        <begin position="541"/>
        <end position="575"/>
    </location>
</feature>
<feature type="compositionally biased region" description="Polar residues" evidence="5">
    <location>
        <begin position="113"/>
        <end position="124"/>
    </location>
</feature>
<keyword evidence="4" id="KW-0539">Nucleus</keyword>
<organism evidence="7 8">
    <name type="scientific">Macrolepiota fuliginosa MF-IS2</name>
    <dbReference type="NCBI Taxonomy" id="1400762"/>
    <lineage>
        <taxon>Eukaryota</taxon>
        <taxon>Fungi</taxon>
        <taxon>Dikarya</taxon>
        <taxon>Basidiomycota</taxon>
        <taxon>Agaricomycotina</taxon>
        <taxon>Agaricomycetes</taxon>
        <taxon>Agaricomycetidae</taxon>
        <taxon>Agaricales</taxon>
        <taxon>Agaricineae</taxon>
        <taxon>Agaricaceae</taxon>
        <taxon>Macrolepiota</taxon>
    </lineage>
</organism>
<feature type="region of interest" description="Disordered" evidence="5">
    <location>
        <begin position="587"/>
        <end position="658"/>
    </location>
</feature>
<feature type="region of interest" description="Disordered" evidence="5">
    <location>
        <begin position="101"/>
        <end position="241"/>
    </location>
</feature>
<evidence type="ECO:0000256" key="1">
    <source>
        <dbReference type="ARBA" id="ARBA00004123"/>
    </source>
</evidence>
<dbReference type="SUPFAM" id="SSF47459">
    <property type="entry name" value="HLH, helix-loop-helix DNA-binding domain"/>
    <property type="match status" value="1"/>
</dbReference>
<dbReference type="EMBL" id="MU151220">
    <property type="protein sequence ID" value="KAF9446993.1"/>
    <property type="molecule type" value="Genomic_DNA"/>
</dbReference>
<evidence type="ECO:0000256" key="4">
    <source>
        <dbReference type="ARBA" id="ARBA00023242"/>
    </source>
</evidence>
<name>A0A9P6C364_9AGAR</name>
<feature type="region of interest" description="Disordered" evidence="5">
    <location>
        <begin position="284"/>
        <end position="366"/>
    </location>
</feature>
<comment type="caution">
    <text evidence="7">The sequence shown here is derived from an EMBL/GenBank/DDBJ whole genome shotgun (WGS) entry which is preliminary data.</text>
</comment>
<feature type="compositionally biased region" description="Low complexity" evidence="5">
    <location>
        <begin position="166"/>
        <end position="178"/>
    </location>
</feature>
<dbReference type="Gene3D" id="4.10.280.10">
    <property type="entry name" value="Helix-loop-helix DNA-binding domain"/>
    <property type="match status" value="1"/>
</dbReference>
<dbReference type="InterPro" id="IPR051732">
    <property type="entry name" value="USF"/>
</dbReference>
<dbReference type="InterPro" id="IPR036638">
    <property type="entry name" value="HLH_DNA-bd_sf"/>
</dbReference>
<keyword evidence="3" id="KW-0804">Transcription</keyword>
<dbReference type="CDD" id="cd11387">
    <property type="entry name" value="bHLHzip_USF_MITF"/>
    <property type="match status" value="1"/>
</dbReference>
<feature type="domain" description="BHLH" evidence="6">
    <location>
        <begin position="423"/>
        <end position="519"/>
    </location>
</feature>
<evidence type="ECO:0000313" key="8">
    <source>
        <dbReference type="Proteomes" id="UP000807342"/>
    </source>
</evidence>
<dbReference type="InterPro" id="IPR011598">
    <property type="entry name" value="bHLH_dom"/>
</dbReference>
<feature type="compositionally biased region" description="Low complexity" evidence="5">
    <location>
        <begin position="125"/>
        <end position="134"/>
    </location>
</feature>
<dbReference type="AlphaFoldDB" id="A0A9P6C364"/>
<feature type="compositionally biased region" description="Polar residues" evidence="5">
    <location>
        <begin position="1"/>
        <end position="10"/>
    </location>
</feature>
<dbReference type="PANTHER" id="PTHR46117:SF3">
    <property type="entry name" value="FI24210P1"/>
    <property type="match status" value="1"/>
</dbReference>
<keyword evidence="8" id="KW-1185">Reference proteome</keyword>
<feature type="compositionally biased region" description="Gly residues" evidence="5">
    <location>
        <begin position="645"/>
        <end position="655"/>
    </location>
</feature>
<feature type="compositionally biased region" description="Basic residues" evidence="5">
    <location>
        <begin position="188"/>
        <end position="201"/>
    </location>
</feature>
<evidence type="ECO:0000256" key="2">
    <source>
        <dbReference type="ARBA" id="ARBA00023015"/>
    </source>
</evidence>
<evidence type="ECO:0000313" key="7">
    <source>
        <dbReference type="EMBL" id="KAF9446993.1"/>
    </source>
</evidence>
<sequence>MSFFSPSQYEPQVRQKGFQLPSPGPDSTSPPPQTQHDLFAVGMNHHSYIADPFRKFPAADSATAALDFGDELFIDRPGSASQHPGSRQAAATAYDDSYHRPHNIFDISAPTPAHQQQGQNQPPLASSASSTASAFPHDPPPGFNSTLPALNSSMRYEPHPDPPQPQQSHPPSSFPSNHFTRHTPSPIHHPHHATSRSRSRSRPPSSGGVSGGPGPARTTRTRRNNSVSSTSPPPHGARPQAIVIPGTHTHHRMAASLGGAIPGGAVSSPLNGSQGWFMNSHSSASDFSLPTPDSLHSHAHPLHQHSHSHSHSHQGYTPFSLNSPTDMHLPPLSHSLSHGHGIPLGGAGSVPKDPPHGHLSLSSSIGSNGTIVNGINGLRLGMSPPHSHAVVGTPQGGQGVGVVAQAQTAAEKQAALANEKRRRRRESHNAVERRRRDNINEKISELATLIPECMLDVSNAHTTPSLDDQLLSPVSPVDVVPGLKKEEDGSTPSATAEGSVVKANKGMILRKSVEYIRYLQQLVTAQGSRNRELEQELQAYRSGNPPSHHNSDGGASASPEASTGAMNGDTIPGDAHDMVLASEASLAHGHGHGHGHGPTGFGITLPPTNEEEDEIMDGTQGHEHADSEGSLSPAASGASAEGDLNGLGGGAGGLGLHEERGRTRDVVGGRRGLNGNIGEGIMNMNVGMVAMET</sequence>
<dbReference type="Proteomes" id="UP000807342">
    <property type="component" value="Unassembled WGS sequence"/>
</dbReference>
<dbReference type="OrthoDB" id="690068at2759"/>
<reference evidence="7" key="1">
    <citation type="submission" date="2020-11" db="EMBL/GenBank/DDBJ databases">
        <authorList>
            <consortium name="DOE Joint Genome Institute"/>
            <person name="Ahrendt S."/>
            <person name="Riley R."/>
            <person name="Andreopoulos W."/>
            <person name="Labutti K."/>
            <person name="Pangilinan J."/>
            <person name="Ruiz-Duenas F.J."/>
            <person name="Barrasa J.M."/>
            <person name="Sanchez-Garcia M."/>
            <person name="Camarero S."/>
            <person name="Miyauchi S."/>
            <person name="Serrano A."/>
            <person name="Linde D."/>
            <person name="Babiker R."/>
            <person name="Drula E."/>
            <person name="Ayuso-Fernandez I."/>
            <person name="Pacheco R."/>
            <person name="Padilla G."/>
            <person name="Ferreira P."/>
            <person name="Barriuso J."/>
            <person name="Kellner H."/>
            <person name="Castanera R."/>
            <person name="Alfaro M."/>
            <person name="Ramirez L."/>
            <person name="Pisabarro A.G."/>
            <person name="Kuo A."/>
            <person name="Tritt A."/>
            <person name="Lipzen A."/>
            <person name="He G."/>
            <person name="Yan M."/>
            <person name="Ng V."/>
            <person name="Cullen D."/>
            <person name="Martin F."/>
            <person name="Rosso M.-N."/>
            <person name="Henrissat B."/>
            <person name="Hibbett D."/>
            <person name="Martinez A.T."/>
            <person name="Grigoriev I.V."/>
        </authorList>
    </citation>
    <scope>NUCLEOTIDE SEQUENCE</scope>
    <source>
        <strain evidence="7">MF-IS2</strain>
    </source>
</reference>
<dbReference type="PROSITE" id="PS50888">
    <property type="entry name" value="BHLH"/>
    <property type="match status" value="1"/>
</dbReference>
<feature type="compositionally biased region" description="Low complexity" evidence="5">
    <location>
        <begin position="357"/>
        <end position="366"/>
    </location>
</feature>
<dbReference type="GO" id="GO:0000978">
    <property type="term" value="F:RNA polymerase II cis-regulatory region sequence-specific DNA binding"/>
    <property type="evidence" value="ECO:0007669"/>
    <property type="project" value="TreeGrafter"/>
</dbReference>
<evidence type="ECO:0000256" key="5">
    <source>
        <dbReference type="SAM" id="MobiDB-lite"/>
    </source>
</evidence>
<dbReference type="PANTHER" id="PTHR46117">
    <property type="entry name" value="FI24210P1"/>
    <property type="match status" value="1"/>
</dbReference>
<dbReference type="GO" id="GO:0046983">
    <property type="term" value="F:protein dimerization activity"/>
    <property type="evidence" value="ECO:0007669"/>
    <property type="project" value="InterPro"/>
</dbReference>
<feature type="compositionally biased region" description="Low complexity" evidence="5">
    <location>
        <begin position="628"/>
        <end position="644"/>
    </location>
</feature>
<dbReference type="SMART" id="SM00353">
    <property type="entry name" value="HLH"/>
    <property type="match status" value="1"/>
</dbReference>
<feature type="compositionally biased region" description="Pro residues" evidence="5">
    <location>
        <begin position="22"/>
        <end position="33"/>
    </location>
</feature>
<feature type="region of interest" description="Disordered" evidence="5">
    <location>
        <begin position="1"/>
        <end position="37"/>
    </location>
</feature>
<feature type="compositionally biased region" description="Polar residues" evidence="5">
    <location>
        <begin position="315"/>
        <end position="325"/>
    </location>
</feature>
<protein>
    <submittedName>
        <fullName evidence="7">HLH-domain-containing protein</fullName>
    </submittedName>
</protein>
<feature type="compositionally biased region" description="Polar residues" evidence="5">
    <location>
        <begin position="143"/>
        <end position="154"/>
    </location>
</feature>
<evidence type="ECO:0000259" key="6">
    <source>
        <dbReference type="PROSITE" id="PS50888"/>
    </source>
</evidence>
<feature type="compositionally biased region" description="Basic and acidic residues" evidence="5">
    <location>
        <begin position="427"/>
        <end position="436"/>
    </location>
</feature>
<dbReference type="Pfam" id="PF00010">
    <property type="entry name" value="HLH"/>
    <property type="match status" value="1"/>
</dbReference>
<feature type="compositionally biased region" description="Basic residues" evidence="5">
    <location>
        <begin position="297"/>
        <end position="312"/>
    </location>
</feature>
<evidence type="ECO:0000256" key="3">
    <source>
        <dbReference type="ARBA" id="ARBA00023163"/>
    </source>
</evidence>
<accession>A0A9P6C364</accession>